<dbReference type="GO" id="GO:0046872">
    <property type="term" value="F:metal ion binding"/>
    <property type="evidence" value="ECO:0007669"/>
    <property type="project" value="UniProtKB-KW"/>
</dbReference>
<evidence type="ECO:0000256" key="12">
    <source>
        <dbReference type="SAM" id="Phobius"/>
    </source>
</evidence>
<feature type="transmembrane region" description="Helical" evidence="12">
    <location>
        <begin position="82"/>
        <end position="101"/>
    </location>
</feature>
<evidence type="ECO:0000313" key="15">
    <source>
        <dbReference type="Proteomes" id="UP000605259"/>
    </source>
</evidence>
<keyword evidence="4" id="KW-0645">Protease</keyword>
<comment type="subcellular location">
    <subcellularLocation>
        <location evidence="2">Membrane</location>
        <topology evidence="2">Multi-pass membrane protein</topology>
    </subcellularLocation>
</comment>
<comment type="similarity">
    <text evidence="3">Belongs to the peptidase M50B family.</text>
</comment>
<evidence type="ECO:0000256" key="2">
    <source>
        <dbReference type="ARBA" id="ARBA00004141"/>
    </source>
</evidence>
<feature type="transmembrane region" description="Helical" evidence="12">
    <location>
        <begin position="122"/>
        <end position="141"/>
    </location>
</feature>
<keyword evidence="8" id="KW-0862">Zinc</keyword>
<proteinExistence type="inferred from homology"/>
<evidence type="ECO:0000256" key="3">
    <source>
        <dbReference type="ARBA" id="ARBA00007931"/>
    </source>
</evidence>
<evidence type="ECO:0000256" key="4">
    <source>
        <dbReference type="ARBA" id="ARBA00022670"/>
    </source>
</evidence>
<feature type="domain" description="Peptidase M50" evidence="13">
    <location>
        <begin position="2"/>
        <end position="70"/>
    </location>
</feature>
<keyword evidence="6" id="KW-0479">Metal-binding</keyword>
<dbReference type="PANTHER" id="PTHR39188:SF3">
    <property type="entry name" value="STAGE IV SPORULATION PROTEIN FB"/>
    <property type="match status" value="1"/>
</dbReference>
<comment type="cofactor">
    <cofactor evidence="1">
        <name>Zn(2+)</name>
        <dbReference type="ChEBI" id="CHEBI:29105"/>
    </cofactor>
</comment>
<dbReference type="AlphaFoldDB" id="A0A917AUJ6"/>
<keyword evidence="10" id="KW-0482">Metalloprotease</keyword>
<keyword evidence="15" id="KW-1185">Reference proteome</keyword>
<evidence type="ECO:0000256" key="6">
    <source>
        <dbReference type="ARBA" id="ARBA00022723"/>
    </source>
</evidence>
<keyword evidence="7" id="KW-0378">Hydrolase</keyword>
<evidence type="ECO:0000256" key="1">
    <source>
        <dbReference type="ARBA" id="ARBA00001947"/>
    </source>
</evidence>
<keyword evidence="9 12" id="KW-1133">Transmembrane helix</keyword>
<dbReference type="GO" id="GO:0016020">
    <property type="term" value="C:membrane"/>
    <property type="evidence" value="ECO:0007669"/>
    <property type="project" value="UniProtKB-SubCell"/>
</dbReference>
<feature type="transmembrane region" description="Helical" evidence="12">
    <location>
        <begin position="49"/>
        <end position="70"/>
    </location>
</feature>
<dbReference type="GO" id="GO:0006508">
    <property type="term" value="P:proteolysis"/>
    <property type="evidence" value="ECO:0007669"/>
    <property type="project" value="UniProtKB-KW"/>
</dbReference>
<protein>
    <submittedName>
        <fullName evidence="14">Stage IV sporulation protein FB</fullName>
    </submittedName>
</protein>
<comment type="caution">
    <text evidence="14">The sequence shown here is derived from an EMBL/GenBank/DDBJ whole genome shotgun (WGS) entry which is preliminary data.</text>
</comment>
<gene>
    <name evidence="14" type="primary">spoIVFB</name>
    <name evidence="14" type="ORF">GCM10007140_26780</name>
</gene>
<accession>A0A917AUJ6</accession>
<dbReference type="GO" id="GO:0008237">
    <property type="term" value="F:metallopeptidase activity"/>
    <property type="evidence" value="ECO:0007669"/>
    <property type="project" value="UniProtKB-KW"/>
</dbReference>
<evidence type="ECO:0000256" key="7">
    <source>
        <dbReference type="ARBA" id="ARBA00022801"/>
    </source>
</evidence>
<dbReference type="PANTHER" id="PTHR39188">
    <property type="entry name" value="MEMBRANE-ASSOCIATED ZINC METALLOPROTEASE M50B"/>
    <property type="match status" value="1"/>
</dbReference>
<feature type="domain" description="Peptidase M50" evidence="13">
    <location>
        <begin position="78"/>
        <end position="132"/>
    </location>
</feature>
<evidence type="ECO:0000256" key="10">
    <source>
        <dbReference type="ARBA" id="ARBA00023049"/>
    </source>
</evidence>
<dbReference type="InterPro" id="IPR008915">
    <property type="entry name" value="Peptidase_M50"/>
</dbReference>
<evidence type="ECO:0000256" key="5">
    <source>
        <dbReference type="ARBA" id="ARBA00022692"/>
    </source>
</evidence>
<dbReference type="Proteomes" id="UP000605259">
    <property type="component" value="Unassembled WGS sequence"/>
</dbReference>
<feature type="transmembrane region" description="Helical" evidence="12">
    <location>
        <begin position="147"/>
        <end position="164"/>
    </location>
</feature>
<keyword evidence="11 12" id="KW-0472">Membrane</keyword>
<reference evidence="14" key="1">
    <citation type="journal article" date="2014" name="Int. J. Syst. Evol. Microbiol.">
        <title>Complete genome sequence of Corynebacterium casei LMG S-19264T (=DSM 44701T), isolated from a smear-ripened cheese.</title>
        <authorList>
            <consortium name="US DOE Joint Genome Institute (JGI-PGF)"/>
            <person name="Walter F."/>
            <person name="Albersmeier A."/>
            <person name="Kalinowski J."/>
            <person name="Ruckert C."/>
        </authorList>
    </citation>
    <scope>NUCLEOTIDE SEQUENCE</scope>
    <source>
        <strain evidence="14">CGMCC 1.12698</strain>
    </source>
</reference>
<organism evidence="14 15">
    <name type="scientific">Priestia taiwanensis</name>
    <dbReference type="NCBI Taxonomy" id="1347902"/>
    <lineage>
        <taxon>Bacteria</taxon>
        <taxon>Bacillati</taxon>
        <taxon>Bacillota</taxon>
        <taxon>Bacilli</taxon>
        <taxon>Bacillales</taxon>
        <taxon>Bacillaceae</taxon>
        <taxon>Priestia</taxon>
    </lineage>
</organism>
<evidence type="ECO:0000256" key="9">
    <source>
        <dbReference type="ARBA" id="ARBA00022989"/>
    </source>
</evidence>
<dbReference type="Pfam" id="PF02163">
    <property type="entry name" value="Peptidase_M50"/>
    <property type="match status" value="2"/>
</dbReference>
<name>A0A917AUJ6_9BACI</name>
<reference evidence="14" key="2">
    <citation type="submission" date="2020-09" db="EMBL/GenBank/DDBJ databases">
        <authorList>
            <person name="Sun Q."/>
            <person name="Zhou Y."/>
        </authorList>
    </citation>
    <scope>NUCLEOTIDE SEQUENCE</scope>
    <source>
        <strain evidence="14">CGMCC 1.12698</strain>
    </source>
</reference>
<dbReference type="EMBL" id="BMFK01000002">
    <property type="protein sequence ID" value="GGE75647.1"/>
    <property type="molecule type" value="Genomic_DNA"/>
</dbReference>
<evidence type="ECO:0000256" key="8">
    <source>
        <dbReference type="ARBA" id="ARBA00022833"/>
    </source>
</evidence>
<evidence type="ECO:0000313" key="14">
    <source>
        <dbReference type="EMBL" id="GGE75647.1"/>
    </source>
</evidence>
<keyword evidence="5 12" id="KW-0812">Transmembrane</keyword>
<evidence type="ECO:0000256" key="11">
    <source>
        <dbReference type="ARBA" id="ARBA00023136"/>
    </source>
</evidence>
<sequence>MFLIVFIHEMGHAVAAHYFGWRIRKIELLPFGGVAVMEEHGNKPLREEVIVLLAGPVQHVWMMVLCYGLFQAKMMESGLYEFLMWNNITLLLFNLIPVWPLDGGKLMFCFLSTRYPFRLAHYYTLVFSFSICVIMLVIATFIIPYNLTMWVVLVFLFFSIWVEWRQRTFVFLRFLLDRYYGDREQVTKLKPIRVTGSEPLYQVFWKFQRGYKHPIAVQQKYGEHMLDENELLYAYFAQKKTASSIQELIS</sequence>
<evidence type="ECO:0000259" key="13">
    <source>
        <dbReference type="Pfam" id="PF02163"/>
    </source>
</evidence>
<dbReference type="CDD" id="cd06161">
    <property type="entry name" value="S2P-M50_SpoIVFB"/>
    <property type="match status" value="1"/>
</dbReference>